<dbReference type="InterPro" id="IPR051870">
    <property type="entry name" value="Elongin-A_domain"/>
</dbReference>
<accession>A0AAW0XZ33</accession>
<dbReference type="GO" id="GO:0006368">
    <property type="term" value="P:transcription elongation by RNA polymerase II"/>
    <property type="evidence" value="ECO:0007669"/>
    <property type="project" value="InterPro"/>
</dbReference>
<dbReference type="Pfam" id="PF06881">
    <property type="entry name" value="Elongin_A"/>
    <property type="match status" value="1"/>
</dbReference>
<dbReference type="AlphaFoldDB" id="A0AAW0XZ33"/>
<gene>
    <name evidence="2" type="ORF">OTU49_000457</name>
</gene>
<evidence type="ECO:0000256" key="1">
    <source>
        <dbReference type="SAM" id="MobiDB-lite"/>
    </source>
</evidence>
<evidence type="ECO:0000313" key="2">
    <source>
        <dbReference type="EMBL" id="KAK8745096.1"/>
    </source>
</evidence>
<dbReference type="EMBL" id="JARKIK010000020">
    <property type="protein sequence ID" value="KAK8745096.1"/>
    <property type="molecule type" value="Genomic_DNA"/>
</dbReference>
<dbReference type="Gene3D" id="6.10.250.3180">
    <property type="match status" value="1"/>
</dbReference>
<dbReference type="PANTHER" id="PTHR15141">
    <property type="entry name" value="TRANSCRIPTION ELONGATION FACTOR B POLYPEPTIDE 3"/>
    <property type="match status" value="1"/>
</dbReference>
<name>A0AAW0XZ33_CHEQU</name>
<dbReference type="GO" id="GO:0070449">
    <property type="term" value="C:elongin complex"/>
    <property type="evidence" value="ECO:0007669"/>
    <property type="project" value="InterPro"/>
</dbReference>
<evidence type="ECO:0008006" key="4">
    <source>
        <dbReference type="Google" id="ProtNLM"/>
    </source>
</evidence>
<sequence>MEQDYQTPKKPKLLSEQPSKLPSLPSLGSSLMSDDAALLPEINPNYKPLPRVPVRDDPADYITSRMTEEEALNIMLQSKNNRRSKVYSGKIPGLSYVPTLYEACIRVLQENIDALEFTGGIPFEILRPVLERASPHQLLSLEDFNNYLLDDTNVLWEVHCKRDFRNKKLEEMETWREMWIRCYEERERKLKNLTQNLQQKFVSKAEPKRTTKLAFVDTAVKVPKSVARAQAKYGTAVPSATAAKPGKANEVAARKTAMQNAQRVERAANNPRPVSAKNKKVAPLMAKTRQFFKKAFRR</sequence>
<dbReference type="InterPro" id="IPR010684">
    <property type="entry name" value="RNA_pol_II_trans_fac_SIII_A"/>
</dbReference>
<feature type="compositionally biased region" description="Low complexity" evidence="1">
    <location>
        <begin position="14"/>
        <end position="28"/>
    </location>
</feature>
<comment type="caution">
    <text evidence="2">The sequence shown here is derived from an EMBL/GenBank/DDBJ whole genome shotgun (WGS) entry which is preliminary data.</text>
</comment>
<proteinExistence type="predicted"/>
<organism evidence="2 3">
    <name type="scientific">Cherax quadricarinatus</name>
    <name type="common">Australian red claw crayfish</name>
    <dbReference type="NCBI Taxonomy" id="27406"/>
    <lineage>
        <taxon>Eukaryota</taxon>
        <taxon>Metazoa</taxon>
        <taxon>Ecdysozoa</taxon>
        <taxon>Arthropoda</taxon>
        <taxon>Crustacea</taxon>
        <taxon>Multicrustacea</taxon>
        <taxon>Malacostraca</taxon>
        <taxon>Eumalacostraca</taxon>
        <taxon>Eucarida</taxon>
        <taxon>Decapoda</taxon>
        <taxon>Pleocyemata</taxon>
        <taxon>Astacidea</taxon>
        <taxon>Parastacoidea</taxon>
        <taxon>Parastacidae</taxon>
        <taxon>Cherax</taxon>
    </lineage>
</organism>
<evidence type="ECO:0000313" key="3">
    <source>
        <dbReference type="Proteomes" id="UP001445076"/>
    </source>
</evidence>
<keyword evidence="3" id="KW-1185">Reference proteome</keyword>
<protein>
    <recommendedName>
        <fullName evidence="4">Transcription elongation factor B polypeptide 3</fullName>
    </recommendedName>
</protein>
<feature type="region of interest" description="Disordered" evidence="1">
    <location>
        <begin position="1"/>
        <end position="28"/>
    </location>
</feature>
<reference evidence="2 3" key="1">
    <citation type="journal article" date="2024" name="BMC Genomics">
        <title>Genome assembly of redclaw crayfish (Cherax quadricarinatus) provides insights into its immune adaptation and hypoxia tolerance.</title>
        <authorList>
            <person name="Liu Z."/>
            <person name="Zheng J."/>
            <person name="Li H."/>
            <person name="Fang K."/>
            <person name="Wang S."/>
            <person name="He J."/>
            <person name="Zhou D."/>
            <person name="Weng S."/>
            <person name="Chi M."/>
            <person name="Gu Z."/>
            <person name="He J."/>
            <person name="Li F."/>
            <person name="Wang M."/>
        </authorList>
    </citation>
    <scope>NUCLEOTIDE SEQUENCE [LARGE SCALE GENOMIC DNA]</scope>
    <source>
        <strain evidence="2">ZL_2023a</strain>
    </source>
</reference>
<dbReference type="PANTHER" id="PTHR15141:SF76">
    <property type="entry name" value="TRANSCRIPTION ELONGATION FACTOR B POLYPEPTIDE 3"/>
    <property type="match status" value="1"/>
</dbReference>
<dbReference type="Proteomes" id="UP001445076">
    <property type="component" value="Unassembled WGS sequence"/>
</dbReference>